<accession>A0A3B0XAC7</accession>
<name>A0A3B0XAC7_9ZZZZ</name>
<proteinExistence type="predicted"/>
<sequence>MLTLSEAEIVDKIKIVNYFVQPLMVELSA</sequence>
<gene>
    <name evidence="1" type="ORF">MNBD_GAMMA08-2991</name>
</gene>
<evidence type="ECO:0000313" key="1">
    <source>
        <dbReference type="EMBL" id="VAW65255.1"/>
    </source>
</evidence>
<reference evidence="1" key="1">
    <citation type="submission" date="2018-06" db="EMBL/GenBank/DDBJ databases">
        <authorList>
            <person name="Zhirakovskaya E."/>
        </authorList>
    </citation>
    <scope>NUCLEOTIDE SEQUENCE</scope>
</reference>
<dbReference type="EMBL" id="UOFH01000310">
    <property type="protein sequence ID" value="VAW65255.1"/>
    <property type="molecule type" value="Genomic_DNA"/>
</dbReference>
<protein>
    <submittedName>
        <fullName evidence="1">Uncharacterized protein</fullName>
    </submittedName>
</protein>
<organism evidence="1">
    <name type="scientific">hydrothermal vent metagenome</name>
    <dbReference type="NCBI Taxonomy" id="652676"/>
    <lineage>
        <taxon>unclassified sequences</taxon>
        <taxon>metagenomes</taxon>
        <taxon>ecological metagenomes</taxon>
    </lineage>
</organism>
<dbReference type="AlphaFoldDB" id="A0A3B0XAC7"/>